<sequence>MYMSKVVYVSGTFDLFHNNHLKMINYGRGLGDTLIVGVSTDELVSSYKKPPIVPFEERIAIISGLRDPDLVIPQRTLNHKDTVKKLNVDIFVIGDDWYPKYDYLKELGVKVFYFPYGAGVSSTDLKKRVYDQYKKLLVDVDIHPIPEPDTHEFDENNPDATAP</sequence>
<name>A0ABX0CXH2_9GAMM</name>
<keyword evidence="1" id="KW-0808">Transferase</keyword>
<evidence type="ECO:0000256" key="1">
    <source>
        <dbReference type="ARBA" id="ARBA00022679"/>
    </source>
</evidence>
<dbReference type="EMBL" id="JAAILA010000003">
    <property type="protein sequence ID" value="NEX87416.1"/>
    <property type="molecule type" value="Genomic_DNA"/>
</dbReference>
<dbReference type="NCBIfam" id="TIGR00125">
    <property type="entry name" value="cyt_tran_rel"/>
    <property type="match status" value="1"/>
</dbReference>
<dbReference type="Proteomes" id="UP000472827">
    <property type="component" value="Unassembled WGS sequence"/>
</dbReference>
<dbReference type="PANTHER" id="PTHR43793">
    <property type="entry name" value="FAD SYNTHASE"/>
    <property type="match status" value="1"/>
</dbReference>
<dbReference type="SUPFAM" id="SSF52374">
    <property type="entry name" value="Nucleotidylyl transferase"/>
    <property type="match status" value="1"/>
</dbReference>
<organism evidence="4 5">
    <name type="scientific">Aeromonas rivipollensis</name>
    <dbReference type="NCBI Taxonomy" id="948519"/>
    <lineage>
        <taxon>Bacteria</taxon>
        <taxon>Pseudomonadati</taxon>
        <taxon>Pseudomonadota</taxon>
        <taxon>Gammaproteobacteria</taxon>
        <taxon>Aeromonadales</taxon>
        <taxon>Aeromonadaceae</taxon>
        <taxon>Aeromonas</taxon>
    </lineage>
</organism>
<proteinExistence type="predicted"/>
<dbReference type="InterPro" id="IPR050385">
    <property type="entry name" value="Archaeal_FAD_synthase"/>
</dbReference>
<dbReference type="Pfam" id="PF01467">
    <property type="entry name" value="CTP_transf_like"/>
    <property type="match status" value="1"/>
</dbReference>
<reference evidence="4 5" key="1">
    <citation type="submission" date="2020-02" db="EMBL/GenBank/DDBJ databases">
        <title>Genome sequencing of Aeromonas rivipollensis.</title>
        <authorList>
            <person name="Fono-Tamo Ubani E.K."/>
            <person name="Lekota K.E."/>
        </authorList>
    </citation>
    <scope>NUCLEOTIDE SEQUENCE [LARGE SCALE GENOMIC DNA]</scope>
    <source>
        <strain evidence="4 5">G78</strain>
    </source>
</reference>
<accession>A0ABX0CXH2</accession>
<evidence type="ECO:0000256" key="2">
    <source>
        <dbReference type="ARBA" id="ARBA00022695"/>
    </source>
</evidence>
<evidence type="ECO:0000313" key="5">
    <source>
        <dbReference type="Proteomes" id="UP000472827"/>
    </source>
</evidence>
<dbReference type="GO" id="GO:0016779">
    <property type="term" value="F:nucleotidyltransferase activity"/>
    <property type="evidence" value="ECO:0007669"/>
    <property type="project" value="UniProtKB-KW"/>
</dbReference>
<keyword evidence="2 4" id="KW-0548">Nucleotidyltransferase</keyword>
<comment type="caution">
    <text evidence="4">The sequence shown here is derived from an EMBL/GenBank/DDBJ whole genome shotgun (WGS) entry which is preliminary data.</text>
</comment>
<feature type="domain" description="Cytidyltransferase-like" evidence="3">
    <location>
        <begin position="9"/>
        <end position="105"/>
    </location>
</feature>
<evidence type="ECO:0000313" key="4">
    <source>
        <dbReference type="EMBL" id="NEX87416.1"/>
    </source>
</evidence>
<gene>
    <name evidence="4" type="ORF">G4923_01630</name>
</gene>
<protein>
    <submittedName>
        <fullName evidence="4">Adenylyltransferase/cytidyltransferase family protein</fullName>
    </submittedName>
</protein>
<dbReference type="InterPro" id="IPR004821">
    <property type="entry name" value="Cyt_trans-like"/>
</dbReference>
<dbReference type="Gene3D" id="3.40.50.620">
    <property type="entry name" value="HUPs"/>
    <property type="match status" value="1"/>
</dbReference>
<evidence type="ECO:0000259" key="3">
    <source>
        <dbReference type="Pfam" id="PF01467"/>
    </source>
</evidence>
<keyword evidence="5" id="KW-1185">Reference proteome</keyword>
<dbReference type="PANTHER" id="PTHR43793:SF1">
    <property type="entry name" value="FAD SYNTHASE"/>
    <property type="match status" value="1"/>
</dbReference>
<dbReference type="InterPro" id="IPR014729">
    <property type="entry name" value="Rossmann-like_a/b/a_fold"/>
</dbReference>